<dbReference type="PANTHER" id="PTHR18964">
    <property type="entry name" value="ROK (REPRESSOR, ORF, KINASE) FAMILY"/>
    <property type="match status" value="1"/>
</dbReference>
<evidence type="ECO:0000313" key="2">
    <source>
        <dbReference type="EMBL" id="UQS23918.1"/>
    </source>
</evidence>
<protein>
    <submittedName>
        <fullName evidence="2">ROK family protein</fullName>
    </submittedName>
</protein>
<keyword evidence="3" id="KW-1185">Reference proteome</keyword>
<gene>
    <name evidence="2" type="ORF">L1857_14290</name>
</gene>
<evidence type="ECO:0000256" key="1">
    <source>
        <dbReference type="ARBA" id="ARBA00006479"/>
    </source>
</evidence>
<dbReference type="Gene3D" id="3.30.420.40">
    <property type="match status" value="2"/>
</dbReference>
<dbReference type="EMBL" id="CP091196">
    <property type="protein sequence ID" value="UQS23918.1"/>
    <property type="molecule type" value="Genomic_DNA"/>
</dbReference>
<dbReference type="PROSITE" id="PS01125">
    <property type="entry name" value="ROK"/>
    <property type="match status" value="1"/>
</dbReference>
<proteinExistence type="inferred from homology"/>
<dbReference type="SUPFAM" id="SSF53067">
    <property type="entry name" value="Actin-like ATPase domain"/>
    <property type="match status" value="2"/>
</dbReference>
<dbReference type="Pfam" id="PF00480">
    <property type="entry name" value="ROK"/>
    <property type="match status" value="1"/>
</dbReference>
<sequence length="260" mass="27516">MPGWDGFSVRSWLRDHYDAPVWGDNDANLMAFGEWTKGEPRDGRDLLFLKVGTGVGAGLIVRGRVLRGRQGAAGDIGHIHVTDDPAAGCRCGRTGCLEAVASGWAILRRATERAADSPVLSAVLRERGEIKGGDLGEAVRAGDPLAVRLVDEASEVIAGVTANLLNFCNPAVLVVGGGVLRTGTRFLDQLSRTVLQRCTDLVRRDLTIRAASPDHLEGVTGAGLLAAENLLAPPALSRWIDRGTPLGQAALLQRFSADLA</sequence>
<accession>A0ABY4NV32</accession>
<evidence type="ECO:0000313" key="3">
    <source>
        <dbReference type="Proteomes" id="UP000830158"/>
    </source>
</evidence>
<dbReference type="PANTHER" id="PTHR18964:SF173">
    <property type="entry name" value="GLUCOKINASE"/>
    <property type="match status" value="1"/>
</dbReference>
<dbReference type="Proteomes" id="UP000830158">
    <property type="component" value="Chromosome"/>
</dbReference>
<dbReference type="InterPro" id="IPR000600">
    <property type="entry name" value="ROK"/>
</dbReference>
<comment type="similarity">
    <text evidence="1">Belongs to the ROK (NagC/XylR) family.</text>
</comment>
<reference evidence="2" key="1">
    <citation type="submission" date="2022-01" db="EMBL/GenBank/DDBJ databases">
        <title>PSI-footprinting approach for the identification of protein synthesis inhibitor producers.</title>
        <authorList>
            <person name="Handel F."/>
            <person name="Kulik A."/>
            <person name="Wex K.W."/>
            <person name="Berscheid A."/>
            <person name="Saur J.S."/>
            <person name="Winkler A."/>
            <person name="Wibberg D."/>
            <person name="Kalinowski J."/>
            <person name="Broetz-Oesterhelt H."/>
            <person name="Mast Y."/>
        </authorList>
    </citation>
    <scope>NUCLEOTIDE SEQUENCE</scope>
    <source>
        <strain evidence="2">KNN 49.3e</strain>
    </source>
</reference>
<dbReference type="InterPro" id="IPR049874">
    <property type="entry name" value="ROK_cs"/>
</dbReference>
<organism evidence="2 3">
    <name type="scientific">Amycolatopsis thermalba</name>
    <dbReference type="NCBI Taxonomy" id="944492"/>
    <lineage>
        <taxon>Bacteria</taxon>
        <taxon>Bacillati</taxon>
        <taxon>Actinomycetota</taxon>
        <taxon>Actinomycetes</taxon>
        <taxon>Pseudonocardiales</taxon>
        <taxon>Pseudonocardiaceae</taxon>
        <taxon>Amycolatopsis</taxon>
    </lineage>
</organism>
<dbReference type="InterPro" id="IPR043129">
    <property type="entry name" value="ATPase_NBD"/>
</dbReference>
<name>A0ABY4NV32_9PSEU</name>